<evidence type="ECO:0000313" key="2">
    <source>
        <dbReference type="Proteomes" id="UP000504610"/>
    </source>
</evidence>
<dbReference type="AlphaFoldDB" id="A0A6J0P541"/>
<dbReference type="SMART" id="SM00256">
    <property type="entry name" value="FBOX"/>
    <property type="match status" value="1"/>
</dbReference>
<feature type="domain" description="F-box" evidence="1">
    <location>
        <begin position="4"/>
        <end position="53"/>
    </location>
</feature>
<dbReference type="PROSITE" id="PS50181">
    <property type="entry name" value="FBOX"/>
    <property type="match status" value="1"/>
</dbReference>
<dbReference type="InterPro" id="IPR056592">
    <property type="entry name" value="Beta-prop_At3g26010-like"/>
</dbReference>
<dbReference type="Pfam" id="PF24750">
    <property type="entry name" value="b-prop_At3g26010-like"/>
    <property type="match status" value="1"/>
</dbReference>
<dbReference type="Pfam" id="PF00646">
    <property type="entry name" value="F-box"/>
    <property type="match status" value="1"/>
</dbReference>
<dbReference type="OrthoDB" id="674184at2759"/>
<dbReference type="GeneID" id="108862208"/>
<proteinExistence type="predicted"/>
<dbReference type="CDD" id="cd22157">
    <property type="entry name" value="F-box_AtFBW1-like"/>
    <property type="match status" value="1"/>
</dbReference>
<dbReference type="InterPro" id="IPR055290">
    <property type="entry name" value="At3g26010-like"/>
</dbReference>
<accession>A0A6J0P541</accession>
<reference evidence="3" key="2">
    <citation type="submission" date="2025-08" db="UniProtKB">
        <authorList>
            <consortium name="RefSeq"/>
        </authorList>
    </citation>
    <scope>IDENTIFICATION</scope>
    <source>
        <tissue evidence="3">Leaf</tissue>
    </source>
</reference>
<dbReference type="Gene3D" id="1.20.1280.50">
    <property type="match status" value="1"/>
</dbReference>
<organism evidence="2 3">
    <name type="scientific">Raphanus sativus</name>
    <name type="common">Radish</name>
    <name type="synonym">Raphanus raphanistrum var. sativus</name>
    <dbReference type="NCBI Taxonomy" id="3726"/>
    <lineage>
        <taxon>Eukaryota</taxon>
        <taxon>Viridiplantae</taxon>
        <taxon>Streptophyta</taxon>
        <taxon>Embryophyta</taxon>
        <taxon>Tracheophyta</taxon>
        <taxon>Spermatophyta</taxon>
        <taxon>Magnoliopsida</taxon>
        <taxon>eudicotyledons</taxon>
        <taxon>Gunneridae</taxon>
        <taxon>Pentapetalae</taxon>
        <taxon>rosids</taxon>
        <taxon>malvids</taxon>
        <taxon>Brassicales</taxon>
        <taxon>Brassicaceae</taxon>
        <taxon>Brassiceae</taxon>
        <taxon>Raphanus</taxon>
    </lineage>
</organism>
<dbReference type="PANTHER" id="PTHR35546:SF25">
    <property type="entry name" value="F-BOX DOMAIN-CONTAINING PROTEIN"/>
    <property type="match status" value="1"/>
</dbReference>
<evidence type="ECO:0000313" key="3">
    <source>
        <dbReference type="RefSeq" id="XP_018491770.2"/>
    </source>
</evidence>
<gene>
    <name evidence="3" type="primary">LOC108862208</name>
</gene>
<keyword evidence="2" id="KW-1185">Reference proteome</keyword>
<reference evidence="2" key="1">
    <citation type="journal article" date="2019" name="Database">
        <title>The radish genome database (RadishGD): an integrated information resource for radish genomics.</title>
        <authorList>
            <person name="Yu H.J."/>
            <person name="Baek S."/>
            <person name="Lee Y.J."/>
            <person name="Cho A."/>
            <person name="Mun J.H."/>
        </authorList>
    </citation>
    <scope>NUCLEOTIDE SEQUENCE [LARGE SCALE GENOMIC DNA]</scope>
    <source>
        <strain evidence="2">cv. WK10039</strain>
    </source>
</reference>
<dbReference type="RefSeq" id="XP_018491770.2">
    <property type="nucleotide sequence ID" value="XM_018636268.2"/>
</dbReference>
<protein>
    <submittedName>
        <fullName evidence="3">F-box protein At1g49990-like</fullName>
    </submittedName>
</protein>
<sequence>MESPATTTTIPEAVFVEIIVRLPLRSIARFKSVSKRWKALIESSYLRRVFVSLHKQSSSSSWSLMFGTDYPYPIAEAIGLHGCKTWDLPRSLGSYITPFQPHPDPRARVYYISSSNGLIWIDVFVHRTDVETFPYKTFVGNPVLQQWVEIPPPPQECKHTALVTRLDEDGVVSSFKVVRTCDPDESVAPNEWRVYVYSSETGLWSFKRLMSSVPVQYTCYYPPVNVDGVIYRWERIVDNSEPGSLLAYDFFGPEDGDDCCQVIPLPLPYNEDVRRCLTASGGDVVYIEVLDGILKVWTLNKNKNGSGGSSSEWWHLSGEEINLVSAVGYDLDCFPMALNPFNADIVYVWSCQDSCLVSGNLKTQEFIVHQGSESRWSSGEGCYCAKSYLSSGYIEDNHNITSVLMLSQFVLPQWMDPVPRLPN</sequence>
<dbReference type="KEGG" id="rsz:108862208"/>
<dbReference type="Proteomes" id="UP000504610">
    <property type="component" value="Chromosome 5"/>
</dbReference>
<dbReference type="SUPFAM" id="SSF81383">
    <property type="entry name" value="F-box domain"/>
    <property type="match status" value="1"/>
</dbReference>
<dbReference type="InterPro" id="IPR001810">
    <property type="entry name" value="F-box_dom"/>
</dbReference>
<name>A0A6J0P541_RAPSA</name>
<dbReference type="PANTHER" id="PTHR35546">
    <property type="entry name" value="F-BOX PROTEIN INTERACTION DOMAIN PROTEIN-RELATED"/>
    <property type="match status" value="1"/>
</dbReference>
<dbReference type="InterPro" id="IPR036047">
    <property type="entry name" value="F-box-like_dom_sf"/>
</dbReference>
<evidence type="ECO:0000259" key="1">
    <source>
        <dbReference type="PROSITE" id="PS50181"/>
    </source>
</evidence>